<proteinExistence type="inferred from homology"/>
<evidence type="ECO:0000256" key="5">
    <source>
        <dbReference type="ARBA" id="ARBA00022801"/>
    </source>
</evidence>
<feature type="region of interest" description="Disordered" evidence="7">
    <location>
        <begin position="174"/>
        <end position="219"/>
    </location>
</feature>
<keyword evidence="2 6" id="KW-0645">Protease</keyword>
<gene>
    <name evidence="9" type="ORF">Purlil1_5438</name>
</gene>
<dbReference type="PANTHER" id="PTHR47966">
    <property type="entry name" value="BETA-SITE APP-CLEAVING ENZYME, ISOFORM A-RELATED"/>
    <property type="match status" value="1"/>
</dbReference>
<keyword evidence="5 6" id="KW-0378">Hydrolase</keyword>
<dbReference type="EMBL" id="JAWRVI010000016">
    <property type="protein sequence ID" value="KAK4090267.1"/>
    <property type="molecule type" value="Genomic_DNA"/>
</dbReference>
<keyword evidence="3" id="KW-0732">Signal</keyword>
<feature type="region of interest" description="Disordered" evidence="7">
    <location>
        <begin position="59"/>
        <end position="96"/>
    </location>
</feature>
<protein>
    <recommendedName>
        <fullName evidence="8">Peptidase A1 domain-containing protein</fullName>
    </recommendedName>
</protein>
<dbReference type="CDD" id="cd05474">
    <property type="entry name" value="SAP_like"/>
    <property type="match status" value="1"/>
</dbReference>
<dbReference type="SUPFAM" id="SSF50630">
    <property type="entry name" value="Acid proteases"/>
    <property type="match status" value="1"/>
</dbReference>
<dbReference type="InterPro" id="IPR001969">
    <property type="entry name" value="Aspartic_peptidase_AS"/>
</dbReference>
<dbReference type="InterPro" id="IPR021109">
    <property type="entry name" value="Peptidase_aspartic_dom_sf"/>
</dbReference>
<keyword evidence="10" id="KW-1185">Reference proteome</keyword>
<dbReference type="Pfam" id="PF00026">
    <property type="entry name" value="Asp"/>
    <property type="match status" value="1"/>
</dbReference>
<feature type="compositionally biased region" description="Basic and acidic residues" evidence="7">
    <location>
        <begin position="82"/>
        <end position="92"/>
    </location>
</feature>
<dbReference type="PANTHER" id="PTHR47966:SF65">
    <property type="entry name" value="ASPARTIC-TYPE ENDOPEPTIDASE"/>
    <property type="match status" value="1"/>
</dbReference>
<dbReference type="InterPro" id="IPR033121">
    <property type="entry name" value="PEPTIDASE_A1"/>
</dbReference>
<evidence type="ECO:0000256" key="7">
    <source>
        <dbReference type="SAM" id="MobiDB-lite"/>
    </source>
</evidence>
<dbReference type="PRINTS" id="PR00792">
    <property type="entry name" value="PEPSIN"/>
</dbReference>
<reference evidence="9 10" key="1">
    <citation type="journal article" date="2024" name="Microbiol. Resour. Announc.">
        <title>Genome annotations for the ascomycete fungi Trichoderma harzianum, Trichoderma aggressivum, and Purpureocillium lilacinum.</title>
        <authorList>
            <person name="Beijen E.P.W."/>
            <person name="Ohm R.A."/>
        </authorList>
    </citation>
    <scope>NUCLEOTIDE SEQUENCE [LARGE SCALE GENOMIC DNA]</scope>
    <source>
        <strain evidence="9 10">CBS 150709</strain>
    </source>
</reference>
<dbReference type="Gene3D" id="2.40.70.10">
    <property type="entry name" value="Acid Proteases"/>
    <property type="match status" value="2"/>
</dbReference>
<accession>A0ABR0C264</accession>
<feature type="compositionally biased region" description="Low complexity" evidence="7">
    <location>
        <begin position="655"/>
        <end position="670"/>
    </location>
</feature>
<evidence type="ECO:0000256" key="1">
    <source>
        <dbReference type="ARBA" id="ARBA00007447"/>
    </source>
</evidence>
<sequence length="699" mass="74237">MDFAGGRTGPRGRASPPPPAPWHLQFRTSVCHFPSGPKQPGRGCGTQRPELVGTVPLKGPMGGAHGSEHPVARGRGQRMGRAAREASRRRGGSDVSSSGCSCFSCGSCLPLLPATPARAALTSERLASKSVAARSCLKYLAAPEPGKAAFTTAVSFLHFLFQLELVFSQGRQNKKSIPAPRRSSPQSAPAPRFYLRRDLSRPPPPDIPGPTPTDNSPHLETSRIMFANALFVASLFLSRAEALVLRQPSDGAPRVVHLDLQRAHVRDPVSHDKLRRRAKTVNGVLDNLQTLYYLNVSLGTPPQQVRVHLDTGSSDLWVNTNASTLCSQHDTPCNFSGTYSANQSSTYQYLGSDFNISYVDGTAAIGDYATDTVRVGGTDLPALQFGIGYNSTSTESVLGIGYPNNEVQVSRLDKKPYQNLPAKMAANGVIASSAYSLWLNDLNADTGTILFGGVDTAHYQGDLISLPVQKVDGSFIEFFITLTGIAFGSEAIMQNMSLAVLLDSGSSLTYLPDDITSDIYEAVSASYQEEEGIAFVPCSFREQNATITFRFSDPAAISVPMNELIMDMDDEAGNPLTYDNGVPACLFGISPSDGSTNVLGDTFLRSAYTVYDLENNEISLAQAKYNVTTSNVKEIGKGTGAVPAAKTASSPVAASSGIPGQSDGSGQQSGKNNRSSGTSMTMPSLSLALLAALSSLLLS</sequence>
<dbReference type="Proteomes" id="UP001287286">
    <property type="component" value="Unassembled WGS sequence"/>
</dbReference>
<keyword evidence="4 6" id="KW-0064">Aspartyl protease</keyword>
<dbReference type="PROSITE" id="PS00141">
    <property type="entry name" value="ASP_PROTEASE"/>
    <property type="match status" value="1"/>
</dbReference>
<comment type="similarity">
    <text evidence="1 6">Belongs to the peptidase A1 family.</text>
</comment>
<feature type="region of interest" description="Disordered" evidence="7">
    <location>
        <begin position="642"/>
        <end position="680"/>
    </location>
</feature>
<evidence type="ECO:0000256" key="6">
    <source>
        <dbReference type="RuleBase" id="RU000454"/>
    </source>
</evidence>
<feature type="compositionally biased region" description="Polar residues" evidence="7">
    <location>
        <begin position="671"/>
        <end position="680"/>
    </location>
</feature>
<feature type="compositionally biased region" description="Low complexity" evidence="7">
    <location>
        <begin position="178"/>
        <end position="192"/>
    </location>
</feature>
<evidence type="ECO:0000256" key="2">
    <source>
        <dbReference type="ARBA" id="ARBA00022670"/>
    </source>
</evidence>
<evidence type="ECO:0000256" key="4">
    <source>
        <dbReference type="ARBA" id="ARBA00022750"/>
    </source>
</evidence>
<feature type="domain" description="Peptidase A1" evidence="8">
    <location>
        <begin position="292"/>
        <end position="621"/>
    </location>
</feature>
<evidence type="ECO:0000313" key="9">
    <source>
        <dbReference type="EMBL" id="KAK4090267.1"/>
    </source>
</evidence>
<name>A0ABR0C264_PURLI</name>
<evidence type="ECO:0000256" key="3">
    <source>
        <dbReference type="ARBA" id="ARBA00022729"/>
    </source>
</evidence>
<dbReference type="PROSITE" id="PS51767">
    <property type="entry name" value="PEPTIDASE_A1"/>
    <property type="match status" value="1"/>
</dbReference>
<dbReference type="InterPro" id="IPR001461">
    <property type="entry name" value="Aspartic_peptidase_A1"/>
</dbReference>
<comment type="caution">
    <text evidence="9">The sequence shown here is derived from an EMBL/GenBank/DDBJ whole genome shotgun (WGS) entry which is preliminary data.</text>
</comment>
<evidence type="ECO:0000313" key="10">
    <source>
        <dbReference type="Proteomes" id="UP001287286"/>
    </source>
</evidence>
<evidence type="ECO:0000259" key="8">
    <source>
        <dbReference type="PROSITE" id="PS51767"/>
    </source>
</evidence>
<feature type="compositionally biased region" description="Pro residues" evidence="7">
    <location>
        <begin position="201"/>
        <end position="211"/>
    </location>
</feature>
<organism evidence="9 10">
    <name type="scientific">Purpureocillium lilacinum</name>
    <name type="common">Paecilomyces lilacinus</name>
    <dbReference type="NCBI Taxonomy" id="33203"/>
    <lineage>
        <taxon>Eukaryota</taxon>
        <taxon>Fungi</taxon>
        <taxon>Dikarya</taxon>
        <taxon>Ascomycota</taxon>
        <taxon>Pezizomycotina</taxon>
        <taxon>Sordariomycetes</taxon>
        <taxon>Hypocreomycetidae</taxon>
        <taxon>Hypocreales</taxon>
        <taxon>Ophiocordycipitaceae</taxon>
        <taxon>Purpureocillium</taxon>
    </lineage>
</organism>
<feature type="region of interest" description="Disordered" evidence="7">
    <location>
        <begin position="1"/>
        <end position="24"/>
    </location>
</feature>
<dbReference type="InterPro" id="IPR033876">
    <property type="entry name" value="SAP-like"/>
</dbReference>